<evidence type="ECO:0000256" key="5">
    <source>
        <dbReference type="ARBA" id="ARBA00022989"/>
    </source>
</evidence>
<feature type="transmembrane region" description="Helical" evidence="7">
    <location>
        <begin position="154"/>
        <end position="177"/>
    </location>
</feature>
<feature type="transmembrane region" description="Helical" evidence="7">
    <location>
        <begin position="114"/>
        <end position="133"/>
    </location>
</feature>
<dbReference type="EMBL" id="JRUE01000188">
    <property type="protein sequence ID" value="KXZ67462.1"/>
    <property type="molecule type" value="Genomic_DNA"/>
</dbReference>
<sequence length="413" mass="45735">MSPTSAQPAFAAFISRDFRLLTLNQCCLTFAVLIQEVLVAFHLYQITKNPLMLGLVGLMDFLPFLALSLWGGYIADRFNRQRILQISFSLSIPLSLALWLSFDSFHTQHISSNVLLITTFSILFLFGCIRGIYSPCFNSLRPFIVPEHLYTNAATWTSMCWQASGILAPVLGGLLLAHLNLNITFAVICSLFTAGSIALWCMQPRDFPQLKTESISNSLKEALEFIFKTKIIFWVMFLDLSSVFFAGIITLLPIFAQDILHIGADGFGVLRAAPAVGSLVMMALLVRFPPQYQPWRTMLIAITGFSLCTLLFAVTRHLYFSAVVLIIMGACDSINIVIRQTILQLIPPKDMLGRVAAINGIFVTSSNELGAVQSSVMARLFSVIPAMLIGGSLSLVCVFLVKSKTKALFNFRF</sequence>
<dbReference type="Pfam" id="PF05977">
    <property type="entry name" value="MFS_3"/>
    <property type="match status" value="1"/>
</dbReference>
<comment type="subcellular location">
    <subcellularLocation>
        <location evidence="1">Cell membrane</location>
        <topology evidence="1">Multi-pass membrane protein</topology>
    </subcellularLocation>
</comment>
<gene>
    <name evidence="8" type="primary">entS_2</name>
    <name evidence="8" type="ORF">AVENLUH5627_02164</name>
</gene>
<dbReference type="PANTHER" id="PTHR23513:SF9">
    <property type="entry name" value="ENTEROBACTIN EXPORTER ENTS"/>
    <property type="match status" value="1"/>
</dbReference>
<evidence type="ECO:0000256" key="3">
    <source>
        <dbReference type="ARBA" id="ARBA00022475"/>
    </source>
</evidence>
<keyword evidence="2" id="KW-0813">Transport</keyword>
<comment type="caution">
    <text evidence="8">The sequence shown here is derived from an EMBL/GenBank/DDBJ whole genome shotgun (WGS) entry which is preliminary data.</text>
</comment>
<reference evidence="8 9" key="1">
    <citation type="journal article" date="2016" name="Sci. Rep.">
        <title>Genomic and phenotypic characterization of the species Acinetobacter venetianus.</title>
        <authorList>
            <person name="Fondi M."/>
            <person name="Maida I."/>
            <person name="Perrin E."/>
            <person name="Orlandini V."/>
            <person name="La Torre L."/>
            <person name="Bosi E."/>
            <person name="Negroni A."/>
            <person name="Zanaroli G."/>
            <person name="Fava F."/>
            <person name="Decorosi F."/>
            <person name="Giovannetti L."/>
            <person name="Viti C."/>
            <person name="Vaneechoutte M."/>
            <person name="Dijkshoorn L."/>
            <person name="Fani R."/>
        </authorList>
    </citation>
    <scope>NUCLEOTIDE SEQUENCE [LARGE SCALE GENOMIC DNA]</scope>
    <source>
        <strain evidence="8 9">LUH5627</strain>
    </source>
</reference>
<feature type="transmembrane region" description="Helical" evidence="7">
    <location>
        <begin position="376"/>
        <end position="401"/>
    </location>
</feature>
<dbReference type="PATRIC" id="fig|52133.18.peg.2242"/>
<feature type="transmembrane region" description="Helical" evidence="7">
    <location>
        <begin position="50"/>
        <end position="71"/>
    </location>
</feature>
<keyword evidence="3" id="KW-1003">Cell membrane</keyword>
<feature type="transmembrane region" description="Helical" evidence="7">
    <location>
        <begin position="268"/>
        <end position="288"/>
    </location>
</feature>
<dbReference type="PANTHER" id="PTHR23513">
    <property type="entry name" value="INTEGRAL MEMBRANE EFFLUX PROTEIN-RELATED"/>
    <property type="match status" value="1"/>
</dbReference>
<accession>A0A150HNR1</accession>
<proteinExistence type="predicted"/>
<name>A0A150HNR1_9GAMM</name>
<feature type="transmembrane region" description="Helical" evidence="7">
    <location>
        <begin position="295"/>
        <end position="313"/>
    </location>
</feature>
<evidence type="ECO:0000256" key="7">
    <source>
        <dbReference type="SAM" id="Phobius"/>
    </source>
</evidence>
<dbReference type="Proteomes" id="UP000075680">
    <property type="component" value="Unassembled WGS sequence"/>
</dbReference>
<dbReference type="GO" id="GO:0005886">
    <property type="term" value="C:plasma membrane"/>
    <property type="evidence" value="ECO:0007669"/>
    <property type="project" value="UniProtKB-SubCell"/>
</dbReference>
<evidence type="ECO:0000256" key="2">
    <source>
        <dbReference type="ARBA" id="ARBA00022448"/>
    </source>
</evidence>
<dbReference type="Gene3D" id="1.20.1250.20">
    <property type="entry name" value="MFS general substrate transporter like domains"/>
    <property type="match status" value="1"/>
</dbReference>
<dbReference type="SUPFAM" id="SSF103473">
    <property type="entry name" value="MFS general substrate transporter"/>
    <property type="match status" value="1"/>
</dbReference>
<evidence type="ECO:0000256" key="1">
    <source>
        <dbReference type="ARBA" id="ARBA00004651"/>
    </source>
</evidence>
<feature type="transmembrane region" description="Helical" evidence="7">
    <location>
        <begin position="231"/>
        <end position="256"/>
    </location>
</feature>
<keyword evidence="5 7" id="KW-1133">Transmembrane helix</keyword>
<dbReference type="CDD" id="cd06173">
    <property type="entry name" value="MFS_MefA_like"/>
    <property type="match status" value="1"/>
</dbReference>
<protein>
    <submittedName>
        <fullName evidence="8">Enterobactin exporter EntS</fullName>
    </submittedName>
</protein>
<feature type="transmembrane region" description="Helical" evidence="7">
    <location>
        <begin position="319"/>
        <end position="339"/>
    </location>
</feature>
<organism evidence="8 9">
    <name type="scientific">Acinetobacter venetianus</name>
    <dbReference type="NCBI Taxonomy" id="52133"/>
    <lineage>
        <taxon>Bacteria</taxon>
        <taxon>Pseudomonadati</taxon>
        <taxon>Pseudomonadota</taxon>
        <taxon>Gammaproteobacteria</taxon>
        <taxon>Moraxellales</taxon>
        <taxon>Moraxellaceae</taxon>
        <taxon>Acinetobacter</taxon>
    </lineage>
</organism>
<evidence type="ECO:0000256" key="6">
    <source>
        <dbReference type="ARBA" id="ARBA00023136"/>
    </source>
</evidence>
<evidence type="ECO:0000256" key="4">
    <source>
        <dbReference type="ARBA" id="ARBA00022692"/>
    </source>
</evidence>
<feature type="transmembrane region" description="Helical" evidence="7">
    <location>
        <begin position="183"/>
        <end position="202"/>
    </location>
</feature>
<dbReference type="InterPro" id="IPR036259">
    <property type="entry name" value="MFS_trans_sf"/>
</dbReference>
<keyword evidence="6 7" id="KW-0472">Membrane</keyword>
<keyword evidence="4 7" id="KW-0812">Transmembrane</keyword>
<dbReference type="RefSeq" id="WP_061519049.1">
    <property type="nucleotide sequence ID" value="NZ_JRUE01000188.1"/>
</dbReference>
<feature type="transmembrane region" description="Helical" evidence="7">
    <location>
        <begin position="21"/>
        <end position="44"/>
    </location>
</feature>
<evidence type="ECO:0000313" key="9">
    <source>
        <dbReference type="Proteomes" id="UP000075680"/>
    </source>
</evidence>
<dbReference type="AlphaFoldDB" id="A0A150HNR1"/>
<dbReference type="InterPro" id="IPR010290">
    <property type="entry name" value="TM_effector"/>
</dbReference>
<evidence type="ECO:0000313" key="8">
    <source>
        <dbReference type="EMBL" id="KXZ67462.1"/>
    </source>
</evidence>